<evidence type="ECO:0000259" key="3">
    <source>
        <dbReference type="Pfam" id="PF00892"/>
    </source>
</evidence>
<keyword evidence="5" id="KW-1185">Reference proteome</keyword>
<feature type="domain" description="EamA" evidence="3">
    <location>
        <begin position="15"/>
        <end position="90"/>
    </location>
</feature>
<keyword evidence="2" id="KW-1133">Transmembrane helix</keyword>
<feature type="transmembrane region" description="Helical" evidence="2">
    <location>
        <begin position="46"/>
        <end position="67"/>
    </location>
</feature>
<gene>
    <name evidence="4" type="ORF">J2S00_003955</name>
</gene>
<dbReference type="Proteomes" id="UP001232445">
    <property type="component" value="Unassembled WGS sequence"/>
</dbReference>
<name>A0ABU0CY97_9BACI</name>
<feature type="transmembrane region" description="Helical" evidence="2">
    <location>
        <begin position="108"/>
        <end position="126"/>
    </location>
</feature>
<evidence type="ECO:0000256" key="2">
    <source>
        <dbReference type="SAM" id="Phobius"/>
    </source>
</evidence>
<comment type="similarity">
    <text evidence="1">Belongs to the EamA transporter family.</text>
</comment>
<dbReference type="EMBL" id="JAUSUQ010000033">
    <property type="protein sequence ID" value="MDQ0341111.1"/>
    <property type="molecule type" value="Genomic_DNA"/>
</dbReference>
<feature type="transmembrane region" description="Helical" evidence="2">
    <location>
        <begin position="14"/>
        <end position="34"/>
    </location>
</feature>
<keyword evidence="2" id="KW-0472">Membrane</keyword>
<proteinExistence type="inferred from homology"/>
<comment type="caution">
    <text evidence="4">The sequence shown here is derived from an EMBL/GenBank/DDBJ whole genome shotgun (WGS) entry which is preliminary data.</text>
</comment>
<evidence type="ECO:0000313" key="4">
    <source>
        <dbReference type="EMBL" id="MDQ0341111.1"/>
    </source>
</evidence>
<sequence length="128" mass="13912">MGFDFYKMNDLSSIIGQLIIVLGGVSFGVANIVIKKKFPKYDILTLTSWQMLFGTLGLIIAALLVDYGKPMEITLVSVVTIAYSGIIGKFYLLSPVVLCFISCKFDQGIGFFVICPGICIVIWLATAG</sequence>
<organism evidence="4 5">
    <name type="scientific">Caldalkalibacillus uzonensis</name>
    <dbReference type="NCBI Taxonomy" id="353224"/>
    <lineage>
        <taxon>Bacteria</taxon>
        <taxon>Bacillati</taxon>
        <taxon>Bacillota</taxon>
        <taxon>Bacilli</taxon>
        <taxon>Bacillales</taxon>
        <taxon>Bacillaceae</taxon>
        <taxon>Caldalkalibacillus</taxon>
    </lineage>
</organism>
<evidence type="ECO:0000313" key="5">
    <source>
        <dbReference type="Proteomes" id="UP001232445"/>
    </source>
</evidence>
<reference evidence="4 5" key="1">
    <citation type="submission" date="2023-07" db="EMBL/GenBank/DDBJ databases">
        <title>Genomic Encyclopedia of Type Strains, Phase IV (KMG-IV): sequencing the most valuable type-strain genomes for metagenomic binning, comparative biology and taxonomic classification.</title>
        <authorList>
            <person name="Goeker M."/>
        </authorList>
    </citation>
    <scope>NUCLEOTIDE SEQUENCE [LARGE SCALE GENOMIC DNA]</scope>
    <source>
        <strain evidence="4 5">DSM 17740</strain>
    </source>
</reference>
<protein>
    <submittedName>
        <fullName evidence="4">Drug/metabolite transporter (DMT)-like permease</fullName>
    </submittedName>
</protein>
<keyword evidence="2" id="KW-0812">Transmembrane</keyword>
<evidence type="ECO:0000256" key="1">
    <source>
        <dbReference type="ARBA" id="ARBA00007362"/>
    </source>
</evidence>
<dbReference type="InterPro" id="IPR000620">
    <property type="entry name" value="EamA_dom"/>
</dbReference>
<feature type="transmembrane region" description="Helical" evidence="2">
    <location>
        <begin position="73"/>
        <end position="101"/>
    </location>
</feature>
<dbReference type="Pfam" id="PF00892">
    <property type="entry name" value="EamA"/>
    <property type="match status" value="1"/>
</dbReference>
<accession>A0ABU0CY97</accession>